<sequence length="73" mass="8472">MWEAVWYGDVDYYEDRRPLDALIAAVPPEMQFSLSKKRTAKEAWDAIAAARIGSDRARKTTLQTLRKEWENLA</sequence>
<reference evidence="1 2" key="1">
    <citation type="submission" date="2024-02" db="EMBL/GenBank/DDBJ databases">
        <title>High-quality chromosome-scale genome assembly of Pensacola bahiagrass (Paspalum notatum Flugge var. saurae).</title>
        <authorList>
            <person name="Vega J.M."/>
            <person name="Podio M."/>
            <person name="Orjuela J."/>
            <person name="Siena L.A."/>
            <person name="Pessino S.C."/>
            <person name="Combes M.C."/>
            <person name="Mariac C."/>
            <person name="Albertini E."/>
            <person name="Pupilli F."/>
            <person name="Ortiz J.P.A."/>
            <person name="Leblanc O."/>
        </authorList>
    </citation>
    <scope>NUCLEOTIDE SEQUENCE [LARGE SCALE GENOMIC DNA]</scope>
    <source>
        <strain evidence="1">R1</strain>
        <tissue evidence="1">Leaf</tissue>
    </source>
</reference>
<protein>
    <submittedName>
        <fullName evidence="1">Uncharacterized protein</fullName>
    </submittedName>
</protein>
<accession>A0AAQ3WXI3</accession>
<gene>
    <name evidence="1" type="ORF">U9M48_025817</name>
</gene>
<evidence type="ECO:0000313" key="2">
    <source>
        <dbReference type="Proteomes" id="UP001341281"/>
    </source>
</evidence>
<proteinExistence type="predicted"/>
<keyword evidence="2" id="KW-1185">Reference proteome</keyword>
<dbReference type="AlphaFoldDB" id="A0AAQ3WXI3"/>
<dbReference type="Proteomes" id="UP001341281">
    <property type="component" value="Chromosome 05"/>
</dbReference>
<dbReference type="EMBL" id="CP144749">
    <property type="protein sequence ID" value="WVZ78042.1"/>
    <property type="molecule type" value="Genomic_DNA"/>
</dbReference>
<name>A0AAQ3WXI3_PASNO</name>
<organism evidence="1 2">
    <name type="scientific">Paspalum notatum var. saurae</name>
    <dbReference type="NCBI Taxonomy" id="547442"/>
    <lineage>
        <taxon>Eukaryota</taxon>
        <taxon>Viridiplantae</taxon>
        <taxon>Streptophyta</taxon>
        <taxon>Embryophyta</taxon>
        <taxon>Tracheophyta</taxon>
        <taxon>Spermatophyta</taxon>
        <taxon>Magnoliopsida</taxon>
        <taxon>Liliopsida</taxon>
        <taxon>Poales</taxon>
        <taxon>Poaceae</taxon>
        <taxon>PACMAD clade</taxon>
        <taxon>Panicoideae</taxon>
        <taxon>Andropogonodae</taxon>
        <taxon>Paspaleae</taxon>
        <taxon>Paspalinae</taxon>
        <taxon>Paspalum</taxon>
    </lineage>
</organism>
<evidence type="ECO:0000313" key="1">
    <source>
        <dbReference type="EMBL" id="WVZ78042.1"/>
    </source>
</evidence>